<evidence type="ECO:0000313" key="15">
    <source>
        <dbReference type="Proteomes" id="UP000030748"/>
    </source>
</evidence>
<dbReference type="GO" id="GO:0009626">
    <property type="term" value="P:plant-type hypersensitive response"/>
    <property type="evidence" value="ECO:0007669"/>
    <property type="project" value="UniProtKB-KW"/>
</dbReference>
<evidence type="ECO:0000256" key="2">
    <source>
        <dbReference type="ARBA" id="ARBA00004496"/>
    </source>
</evidence>
<dbReference type="GO" id="GO:0005737">
    <property type="term" value="C:cytoplasm"/>
    <property type="evidence" value="ECO:0007669"/>
    <property type="project" value="UniProtKB-SubCell"/>
</dbReference>
<protein>
    <submittedName>
        <fullName evidence="14">Uncharacterized protein</fullName>
    </submittedName>
</protein>
<dbReference type="SUPFAM" id="SSF52540">
    <property type="entry name" value="P-loop containing nucleoside triphosphate hydrolases"/>
    <property type="match status" value="1"/>
</dbReference>
<dbReference type="Gene3D" id="3.80.10.10">
    <property type="entry name" value="Ribonuclease Inhibitor"/>
    <property type="match status" value="1"/>
</dbReference>
<feature type="domain" description="Disease resistance protein winged helix" evidence="12">
    <location>
        <begin position="421"/>
        <end position="476"/>
    </location>
</feature>
<dbReference type="AlphaFoldDB" id="A0A022Q689"/>
<gene>
    <name evidence="14" type="ORF">MIMGU_mgv1a001243mg</name>
</gene>
<keyword evidence="15" id="KW-1185">Reference proteome</keyword>
<evidence type="ECO:0000313" key="14">
    <source>
        <dbReference type="EMBL" id="EYU24187.1"/>
    </source>
</evidence>
<dbReference type="InterPro" id="IPR058922">
    <property type="entry name" value="WHD_DRP"/>
</dbReference>
<evidence type="ECO:0000256" key="7">
    <source>
        <dbReference type="ARBA" id="ARBA00022737"/>
    </source>
</evidence>
<keyword evidence="7" id="KW-0677">Repeat</keyword>
<dbReference type="Pfam" id="PF23559">
    <property type="entry name" value="WHD_DRP"/>
    <property type="match status" value="1"/>
</dbReference>
<proteinExistence type="inferred from homology"/>
<feature type="domain" description="Disease resistance R13L4/SHOC-2-like LRR" evidence="13">
    <location>
        <begin position="534"/>
        <end position="713"/>
    </location>
</feature>
<dbReference type="Pfam" id="PF00931">
    <property type="entry name" value="NB-ARC"/>
    <property type="match status" value="1"/>
</dbReference>
<dbReference type="eggNOG" id="KOG4658">
    <property type="taxonomic scope" value="Eukaryota"/>
</dbReference>
<keyword evidence="5" id="KW-0433">Leucine-rich repeat</keyword>
<organism evidence="14 15">
    <name type="scientific">Erythranthe guttata</name>
    <name type="common">Yellow monkey flower</name>
    <name type="synonym">Mimulus guttatus</name>
    <dbReference type="NCBI Taxonomy" id="4155"/>
    <lineage>
        <taxon>Eukaryota</taxon>
        <taxon>Viridiplantae</taxon>
        <taxon>Streptophyta</taxon>
        <taxon>Embryophyta</taxon>
        <taxon>Tracheophyta</taxon>
        <taxon>Spermatophyta</taxon>
        <taxon>Magnoliopsida</taxon>
        <taxon>eudicotyledons</taxon>
        <taxon>Gunneridae</taxon>
        <taxon>Pentapetalae</taxon>
        <taxon>asterids</taxon>
        <taxon>lamiids</taxon>
        <taxon>Lamiales</taxon>
        <taxon>Phrymaceae</taxon>
        <taxon>Erythranthe</taxon>
    </lineage>
</organism>
<dbReference type="InterPro" id="IPR032675">
    <property type="entry name" value="LRR_dom_sf"/>
</dbReference>
<evidence type="ECO:0000256" key="10">
    <source>
        <dbReference type="ARBA" id="ARBA00022840"/>
    </source>
</evidence>
<evidence type="ECO:0000256" key="1">
    <source>
        <dbReference type="ARBA" id="ARBA00002074"/>
    </source>
</evidence>
<dbReference type="Gene3D" id="1.10.10.10">
    <property type="entry name" value="Winged helix-like DNA-binding domain superfamily/Winged helix DNA-binding domain"/>
    <property type="match status" value="1"/>
</dbReference>
<dbReference type="InterPro" id="IPR044974">
    <property type="entry name" value="Disease_R_plants"/>
</dbReference>
<evidence type="ECO:0000256" key="3">
    <source>
        <dbReference type="ARBA" id="ARBA00008894"/>
    </source>
</evidence>
<evidence type="ECO:0000256" key="8">
    <source>
        <dbReference type="ARBA" id="ARBA00022741"/>
    </source>
</evidence>
<dbReference type="InterPro" id="IPR055414">
    <property type="entry name" value="LRR_R13L4/SHOC2-like"/>
</dbReference>
<keyword evidence="4" id="KW-0963">Cytoplasm</keyword>
<evidence type="ECO:0000259" key="11">
    <source>
        <dbReference type="Pfam" id="PF00931"/>
    </source>
</evidence>
<keyword evidence="9" id="KW-0611">Plant defense</keyword>
<dbReference type="PANTHER" id="PTHR23155:SF1152">
    <property type="entry name" value="AAA+ ATPASE DOMAIN-CONTAINING PROTEIN"/>
    <property type="match status" value="1"/>
</dbReference>
<evidence type="ECO:0000256" key="6">
    <source>
        <dbReference type="ARBA" id="ARBA00022667"/>
    </source>
</evidence>
<reference evidence="14 15" key="1">
    <citation type="journal article" date="2013" name="Proc. Natl. Acad. Sci. U.S.A.">
        <title>Fine-scale variation in meiotic recombination in Mimulus inferred from population shotgun sequencing.</title>
        <authorList>
            <person name="Hellsten U."/>
            <person name="Wright K.M."/>
            <person name="Jenkins J."/>
            <person name="Shu S."/>
            <person name="Yuan Y."/>
            <person name="Wessler S.R."/>
            <person name="Schmutz J."/>
            <person name="Willis J.H."/>
            <person name="Rokhsar D.S."/>
        </authorList>
    </citation>
    <scope>NUCLEOTIDE SEQUENCE [LARGE SCALE GENOMIC DNA]</scope>
    <source>
        <strain evidence="15">cv. DUN x IM62</strain>
    </source>
</reference>
<dbReference type="Pfam" id="PF23598">
    <property type="entry name" value="LRR_14"/>
    <property type="match status" value="1"/>
</dbReference>
<dbReference type="PANTHER" id="PTHR23155">
    <property type="entry name" value="DISEASE RESISTANCE PROTEIN RP"/>
    <property type="match status" value="1"/>
</dbReference>
<feature type="domain" description="NB-ARC" evidence="11">
    <location>
        <begin position="162"/>
        <end position="336"/>
    </location>
</feature>
<dbReference type="InterPro" id="IPR036388">
    <property type="entry name" value="WH-like_DNA-bd_sf"/>
</dbReference>
<evidence type="ECO:0000259" key="12">
    <source>
        <dbReference type="Pfam" id="PF23559"/>
    </source>
</evidence>
<comment type="subcellular location">
    <subcellularLocation>
        <location evidence="2">Cytoplasm</location>
    </subcellularLocation>
</comment>
<dbReference type="GO" id="GO:0005524">
    <property type="term" value="F:ATP binding"/>
    <property type="evidence" value="ECO:0007669"/>
    <property type="project" value="UniProtKB-KW"/>
</dbReference>
<keyword evidence="10" id="KW-0067">ATP-binding</keyword>
<dbReference type="InterPro" id="IPR042197">
    <property type="entry name" value="Apaf_helical"/>
</dbReference>
<keyword evidence="8" id="KW-0547">Nucleotide-binding</keyword>
<dbReference type="Gene3D" id="1.20.5.4130">
    <property type="match status" value="1"/>
</dbReference>
<dbReference type="Proteomes" id="UP000030748">
    <property type="component" value="Unassembled WGS sequence"/>
</dbReference>
<dbReference type="FunFam" id="3.40.50.300:FF:001091">
    <property type="entry name" value="Probable disease resistance protein At1g61300"/>
    <property type="match status" value="1"/>
</dbReference>
<name>A0A022Q689_ERYGU</name>
<evidence type="ECO:0000259" key="13">
    <source>
        <dbReference type="Pfam" id="PF23598"/>
    </source>
</evidence>
<dbReference type="Gene3D" id="3.40.50.300">
    <property type="entry name" value="P-loop containing nucleotide triphosphate hydrolases"/>
    <property type="match status" value="1"/>
</dbReference>
<comment type="similarity">
    <text evidence="3">Belongs to the disease resistance NB-LRR family.</text>
</comment>
<dbReference type="InterPro" id="IPR002182">
    <property type="entry name" value="NB-ARC"/>
</dbReference>
<evidence type="ECO:0000256" key="9">
    <source>
        <dbReference type="ARBA" id="ARBA00022821"/>
    </source>
</evidence>
<evidence type="ECO:0000256" key="5">
    <source>
        <dbReference type="ARBA" id="ARBA00022614"/>
    </source>
</evidence>
<keyword evidence="6" id="KW-0381">Hypersensitive response</keyword>
<comment type="function">
    <text evidence="1">Confers resistance to late blight (Phytophthora infestans) races carrying the avirulence gene Avr1. Resistance proteins guard the plant against pathogens that contain an appropriate avirulence protein via an indirect interaction with this avirulence protein. That triggers a defense system including the hypersensitive response, which restricts the pathogen growth.</text>
</comment>
<dbReference type="PRINTS" id="PR00364">
    <property type="entry name" value="DISEASERSIST"/>
</dbReference>
<dbReference type="SUPFAM" id="SSF52058">
    <property type="entry name" value="L domain-like"/>
    <property type="match status" value="1"/>
</dbReference>
<dbReference type="GO" id="GO:0043531">
    <property type="term" value="F:ADP binding"/>
    <property type="evidence" value="ECO:0007669"/>
    <property type="project" value="InterPro"/>
</dbReference>
<evidence type="ECO:0000256" key="4">
    <source>
        <dbReference type="ARBA" id="ARBA00022490"/>
    </source>
</evidence>
<accession>A0A022Q689</accession>
<sequence length="855" mass="98575">MAYTALVSLDQVLDQILHHDEDDLDRHKVRLLNLHGDILMLLNLHTNITKKAFKFDLEEEIIVAANRAEDIIEYHISNEIRSEFLNHPHKSGGLYSRRYNWARLYQELTFVMFQIDSILIKVKQIKSSSSSSDESEDLMSNHTPDFLSSVLDRKHTVVVGFEQDLIEIKGRLCGEPKSKLQIIPIFGMGGIGKTTLAKYAYDDPLTDHHFDVRVWVTISQNYSKRRILTVLLHAFDPSKKEQFEGMSDAWLEERVHKYLICRRYLIVLDDMWNFDEWDDLRRVFPDVMIGSRIIVTTREFNVASYVDFSRNPHRMHLMDVDQSWSLLKEKVFAHEDEDCSAELERIGMLIAENCRGLPLAIVVIAGVLSKVDRGEKTWANIARNVNEAVNTSGEPFSEILHLSYTHLPHHLRPCFLYMGSFPDDYEINVSRLIKLWAAEEEYVEDLAKRSLILVARNSANGRVKAVKIHDLLRDLCIRQSRDEKFLHVKNELSPHSSEGMQSLRRLSIFTNIWSGFPILYGSSIHTILLFQNGTLNSLRSFQLLRVLDTSSVVLTSYPVEVGELFHLRYLAFTFEYIGKGKFEVPASLSSLQNLQTLIIRHVGLAATTHTSYLPFGIWKMPQLRHLILFDGVLPDLSAETSCGILALEYLQTLTRVKSFRCSKRRLEAMPNLKKLGIFYSFSEIDETGWSKYGLSNLVHLHKLEKLNLYGKSFVALKKLTFSGCGLKWNEMTIVGSLPNLEVLKLKRHACDGFEWKTTEGGFCQLKLLVIDSTDLRVWITERCHFPKLERLVLYDCYKLEKIPFDIGEIPTLQAIEVDLRNSSVVNSAKCIAEEQLESYGNELQIRVLKSRTWRW</sequence>
<dbReference type="Gene3D" id="1.10.8.430">
    <property type="entry name" value="Helical domain of apoptotic protease-activating factors"/>
    <property type="match status" value="1"/>
</dbReference>
<dbReference type="EMBL" id="KI632139">
    <property type="protein sequence ID" value="EYU24187.1"/>
    <property type="molecule type" value="Genomic_DNA"/>
</dbReference>
<dbReference type="InterPro" id="IPR027417">
    <property type="entry name" value="P-loop_NTPase"/>
</dbReference>